<dbReference type="InterPro" id="IPR013324">
    <property type="entry name" value="RNA_pol_sigma_r3/r4-like"/>
</dbReference>
<evidence type="ECO:0000256" key="4">
    <source>
        <dbReference type="ARBA" id="ARBA00023125"/>
    </source>
</evidence>
<protein>
    <submittedName>
        <fullName evidence="7">RNA polymerase sigma factor (Sigma-70 family)</fullName>
    </submittedName>
</protein>
<evidence type="ECO:0000256" key="3">
    <source>
        <dbReference type="ARBA" id="ARBA00023082"/>
    </source>
</evidence>
<dbReference type="GO" id="GO:0016987">
    <property type="term" value="F:sigma factor activity"/>
    <property type="evidence" value="ECO:0007669"/>
    <property type="project" value="UniProtKB-KW"/>
</dbReference>
<dbReference type="Pfam" id="PF04542">
    <property type="entry name" value="Sigma70_r2"/>
    <property type="match status" value="1"/>
</dbReference>
<keyword evidence="5" id="KW-0804">Transcription</keyword>
<dbReference type="InterPro" id="IPR013325">
    <property type="entry name" value="RNA_pol_sigma_r2"/>
</dbReference>
<keyword evidence="8" id="KW-1185">Reference proteome</keyword>
<evidence type="ECO:0000256" key="5">
    <source>
        <dbReference type="ARBA" id="ARBA00023163"/>
    </source>
</evidence>
<dbReference type="InterPro" id="IPR007627">
    <property type="entry name" value="RNA_pol_sigma70_r2"/>
</dbReference>
<name>A0A7W8A0N7_9ACTN</name>
<comment type="caution">
    <text evidence="7">The sequence shown here is derived from an EMBL/GenBank/DDBJ whole genome shotgun (WGS) entry which is preliminary data.</text>
</comment>
<dbReference type="PANTHER" id="PTHR43133">
    <property type="entry name" value="RNA POLYMERASE ECF-TYPE SIGMA FACTO"/>
    <property type="match status" value="1"/>
</dbReference>
<dbReference type="PANTHER" id="PTHR43133:SF8">
    <property type="entry name" value="RNA POLYMERASE SIGMA FACTOR HI_1459-RELATED"/>
    <property type="match status" value="1"/>
</dbReference>
<accession>A0A7W8A0N7</accession>
<evidence type="ECO:0000313" key="8">
    <source>
        <dbReference type="Proteomes" id="UP000568380"/>
    </source>
</evidence>
<dbReference type="SUPFAM" id="SSF88659">
    <property type="entry name" value="Sigma3 and sigma4 domains of RNA polymerase sigma factors"/>
    <property type="match status" value="1"/>
</dbReference>
<reference evidence="7 8" key="1">
    <citation type="submission" date="2020-08" db="EMBL/GenBank/DDBJ databases">
        <title>Genomic Encyclopedia of Type Strains, Phase IV (KMG-IV): sequencing the most valuable type-strain genomes for metagenomic binning, comparative biology and taxonomic classification.</title>
        <authorList>
            <person name="Goeker M."/>
        </authorList>
    </citation>
    <scope>NUCLEOTIDE SEQUENCE [LARGE SCALE GENOMIC DNA]</scope>
    <source>
        <strain evidence="7 8">DSM 45385</strain>
    </source>
</reference>
<evidence type="ECO:0000256" key="1">
    <source>
        <dbReference type="ARBA" id="ARBA00010641"/>
    </source>
</evidence>
<dbReference type="Proteomes" id="UP000568380">
    <property type="component" value="Unassembled WGS sequence"/>
</dbReference>
<keyword evidence="2" id="KW-0805">Transcription regulation</keyword>
<proteinExistence type="inferred from homology"/>
<evidence type="ECO:0000256" key="2">
    <source>
        <dbReference type="ARBA" id="ARBA00023015"/>
    </source>
</evidence>
<sequence>MRDDPTVVSLVRRAHAGDKDAWDEIVERYAPLVWATCRAFRLSRDEADDVAQTVWLALLDHRLREPAALPGWLATVTRRECGRRSASAAWQRTHLKPWADHDAPADDAPVDRELLEAERNTALYAGFRQLGERCRTLLSLLVRLPPAPYEEISATLGIPVGSIGPTRGRCLAELRRRPEVAALIRSEGG</sequence>
<dbReference type="GO" id="GO:0003677">
    <property type="term" value="F:DNA binding"/>
    <property type="evidence" value="ECO:0007669"/>
    <property type="project" value="UniProtKB-KW"/>
</dbReference>
<dbReference type="InterPro" id="IPR014284">
    <property type="entry name" value="RNA_pol_sigma-70_dom"/>
</dbReference>
<dbReference type="SUPFAM" id="SSF88946">
    <property type="entry name" value="Sigma2 domain of RNA polymerase sigma factors"/>
    <property type="match status" value="1"/>
</dbReference>
<keyword evidence="4" id="KW-0238">DNA-binding</keyword>
<feature type="domain" description="RNA polymerase sigma-70 region 2" evidence="6">
    <location>
        <begin position="25"/>
        <end position="90"/>
    </location>
</feature>
<comment type="similarity">
    <text evidence="1">Belongs to the sigma-70 factor family. ECF subfamily.</text>
</comment>
<organism evidence="7 8">
    <name type="scientific">Nonomuraea endophytica</name>
    <dbReference type="NCBI Taxonomy" id="714136"/>
    <lineage>
        <taxon>Bacteria</taxon>
        <taxon>Bacillati</taxon>
        <taxon>Actinomycetota</taxon>
        <taxon>Actinomycetes</taxon>
        <taxon>Streptosporangiales</taxon>
        <taxon>Streptosporangiaceae</taxon>
        <taxon>Nonomuraea</taxon>
    </lineage>
</organism>
<dbReference type="GO" id="GO:0006352">
    <property type="term" value="P:DNA-templated transcription initiation"/>
    <property type="evidence" value="ECO:0007669"/>
    <property type="project" value="InterPro"/>
</dbReference>
<dbReference type="InterPro" id="IPR039425">
    <property type="entry name" value="RNA_pol_sigma-70-like"/>
</dbReference>
<evidence type="ECO:0000259" key="6">
    <source>
        <dbReference type="Pfam" id="PF04542"/>
    </source>
</evidence>
<dbReference type="NCBIfam" id="TIGR02937">
    <property type="entry name" value="sigma70-ECF"/>
    <property type="match status" value="1"/>
</dbReference>
<dbReference type="AlphaFoldDB" id="A0A7W8A0N7"/>
<dbReference type="RefSeq" id="WP_184961128.1">
    <property type="nucleotide sequence ID" value="NZ_JACHIN010000003.1"/>
</dbReference>
<dbReference type="InterPro" id="IPR036388">
    <property type="entry name" value="WH-like_DNA-bd_sf"/>
</dbReference>
<gene>
    <name evidence="7" type="ORF">HNR40_002844</name>
</gene>
<keyword evidence="3" id="KW-0731">Sigma factor</keyword>
<dbReference type="Gene3D" id="1.10.10.10">
    <property type="entry name" value="Winged helix-like DNA-binding domain superfamily/Winged helix DNA-binding domain"/>
    <property type="match status" value="1"/>
</dbReference>
<evidence type="ECO:0000313" key="7">
    <source>
        <dbReference type="EMBL" id="MBB5077371.1"/>
    </source>
</evidence>
<dbReference type="EMBL" id="JACHIN010000003">
    <property type="protein sequence ID" value="MBB5077371.1"/>
    <property type="molecule type" value="Genomic_DNA"/>
</dbReference>
<dbReference type="Gene3D" id="1.10.1740.10">
    <property type="match status" value="1"/>
</dbReference>